<dbReference type="Gramene" id="AET5Gv20751600.45">
    <property type="protein sequence ID" value="AET5Gv20751600.45"/>
    <property type="gene ID" value="AET5Gv20751600"/>
</dbReference>
<evidence type="ECO:0000313" key="2">
    <source>
        <dbReference type="EnsemblPlants" id="AET5Gv20751600.45"/>
    </source>
</evidence>
<dbReference type="InterPro" id="IPR004859">
    <property type="entry name" value="Xrn1_N"/>
</dbReference>
<dbReference type="Pfam" id="PF03159">
    <property type="entry name" value="XRN_N"/>
    <property type="match status" value="1"/>
</dbReference>
<reference evidence="3" key="1">
    <citation type="journal article" date="2014" name="Science">
        <title>Ancient hybridizations among the ancestral genomes of bread wheat.</title>
        <authorList>
            <consortium name="International Wheat Genome Sequencing Consortium,"/>
            <person name="Marcussen T."/>
            <person name="Sandve S.R."/>
            <person name="Heier L."/>
            <person name="Spannagl M."/>
            <person name="Pfeifer M."/>
            <person name="Jakobsen K.S."/>
            <person name="Wulff B.B."/>
            <person name="Steuernagel B."/>
            <person name="Mayer K.F."/>
            <person name="Olsen O.A."/>
        </authorList>
    </citation>
    <scope>NUCLEOTIDE SEQUENCE [LARGE SCALE GENOMIC DNA]</scope>
    <source>
        <strain evidence="3">cv. AL8/78</strain>
    </source>
</reference>
<feature type="domain" description="Xrn1 N-terminal" evidence="1">
    <location>
        <begin position="56"/>
        <end position="92"/>
    </location>
</feature>
<reference evidence="3" key="2">
    <citation type="journal article" date="2017" name="Nat. Plants">
        <title>The Aegilops tauschii genome reveals multiple impacts of transposons.</title>
        <authorList>
            <person name="Zhao G."/>
            <person name="Zou C."/>
            <person name="Li K."/>
            <person name="Wang K."/>
            <person name="Li T."/>
            <person name="Gao L."/>
            <person name="Zhang X."/>
            <person name="Wang H."/>
            <person name="Yang Z."/>
            <person name="Liu X."/>
            <person name="Jiang W."/>
            <person name="Mao L."/>
            <person name="Kong X."/>
            <person name="Jiao Y."/>
            <person name="Jia J."/>
        </authorList>
    </citation>
    <scope>NUCLEOTIDE SEQUENCE [LARGE SCALE GENOMIC DNA]</scope>
    <source>
        <strain evidence="3">cv. AL8/78</strain>
    </source>
</reference>
<evidence type="ECO:0000313" key="3">
    <source>
        <dbReference type="Proteomes" id="UP000015105"/>
    </source>
</evidence>
<dbReference type="Gene3D" id="3.40.50.12390">
    <property type="match status" value="1"/>
</dbReference>
<name>A0A453LG95_AEGTS</name>
<keyword evidence="3" id="KW-1185">Reference proteome</keyword>
<dbReference type="GO" id="GO:0000956">
    <property type="term" value="P:nuclear-transcribed mRNA catabolic process"/>
    <property type="evidence" value="ECO:0007669"/>
    <property type="project" value="TreeGrafter"/>
</dbReference>
<evidence type="ECO:0000259" key="1">
    <source>
        <dbReference type="Pfam" id="PF03159"/>
    </source>
</evidence>
<dbReference type="AlphaFoldDB" id="A0A453LG95"/>
<organism evidence="2 3">
    <name type="scientific">Aegilops tauschii subsp. strangulata</name>
    <name type="common">Goatgrass</name>
    <dbReference type="NCBI Taxonomy" id="200361"/>
    <lineage>
        <taxon>Eukaryota</taxon>
        <taxon>Viridiplantae</taxon>
        <taxon>Streptophyta</taxon>
        <taxon>Embryophyta</taxon>
        <taxon>Tracheophyta</taxon>
        <taxon>Spermatophyta</taxon>
        <taxon>Magnoliopsida</taxon>
        <taxon>Liliopsida</taxon>
        <taxon>Poales</taxon>
        <taxon>Poaceae</taxon>
        <taxon>BOP clade</taxon>
        <taxon>Pooideae</taxon>
        <taxon>Triticodae</taxon>
        <taxon>Triticeae</taxon>
        <taxon>Triticinae</taxon>
        <taxon>Aegilops</taxon>
    </lineage>
</organism>
<reference evidence="2" key="3">
    <citation type="journal article" date="2017" name="Nature">
        <title>Genome sequence of the progenitor of the wheat D genome Aegilops tauschii.</title>
        <authorList>
            <person name="Luo M.C."/>
            <person name="Gu Y.Q."/>
            <person name="Puiu D."/>
            <person name="Wang H."/>
            <person name="Twardziok S.O."/>
            <person name="Deal K.R."/>
            <person name="Huo N."/>
            <person name="Zhu T."/>
            <person name="Wang L."/>
            <person name="Wang Y."/>
            <person name="McGuire P.E."/>
            <person name="Liu S."/>
            <person name="Long H."/>
            <person name="Ramasamy R.K."/>
            <person name="Rodriguez J.C."/>
            <person name="Van S.L."/>
            <person name="Yuan L."/>
            <person name="Wang Z."/>
            <person name="Xia Z."/>
            <person name="Xiao L."/>
            <person name="Anderson O.D."/>
            <person name="Ouyang S."/>
            <person name="Liang Y."/>
            <person name="Zimin A.V."/>
            <person name="Pertea G."/>
            <person name="Qi P."/>
            <person name="Bennetzen J.L."/>
            <person name="Dai X."/>
            <person name="Dawson M.W."/>
            <person name="Muller H.G."/>
            <person name="Kugler K."/>
            <person name="Rivarola-Duarte L."/>
            <person name="Spannagl M."/>
            <person name="Mayer K.F.X."/>
            <person name="Lu F.H."/>
            <person name="Bevan M.W."/>
            <person name="Leroy P."/>
            <person name="Li P."/>
            <person name="You F.M."/>
            <person name="Sun Q."/>
            <person name="Liu Z."/>
            <person name="Lyons E."/>
            <person name="Wicker T."/>
            <person name="Salzberg S.L."/>
            <person name="Devos K.M."/>
            <person name="Dvorak J."/>
        </authorList>
    </citation>
    <scope>NUCLEOTIDE SEQUENCE [LARGE SCALE GENOMIC DNA]</scope>
    <source>
        <strain evidence="2">cv. AL8/78</strain>
    </source>
</reference>
<dbReference type="Proteomes" id="UP000015105">
    <property type="component" value="Chromosome 5D"/>
</dbReference>
<proteinExistence type="predicted"/>
<dbReference type="GO" id="GO:0005634">
    <property type="term" value="C:nucleus"/>
    <property type="evidence" value="ECO:0007669"/>
    <property type="project" value="TreeGrafter"/>
</dbReference>
<sequence length="109" mass="12739">ALKSISFHSLDKVTVYHKIHNAYMHQEAEAILLTEIFRAQGKEVMPRDTYELENPVVKMPGTEFMEKISAALEYFIRERLNTDPEWKDIKVCTYFLTSKWSSCSSQLFS</sequence>
<dbReference type="PANTHER" id="PTHR12341:SF54">
    <property type="entry name" value="5'-3' EXORIBONUCLEASE"/>
    <property type="match status" value="1"/>
</dbReference>
<accession>A0A453LG95</accession>
<dbReference type="PANTHER" id="PTHR12341">
    <property type="entry name" value="5'-&gt;3' EXORIBONUCLEASE"/>
    <property type="match status" value="1"/>
</dbReference>
<dbReference type="GO" id="GO:0004534">
    <property type="term" value="F:5'-3' RNA exonuclease activity"/>
    <property type="evidence" value="ECO:0007669"/>
    <property type="project" value="TreeGrafter"/>
</dbReference>
<dbReference type="InterPro" id="IPR027073">
    <property type="entry name" value="5_3_exoribonuclease"/>
</dbReference>
<reference evidence="2" key="4">
    <citation type="submission" date="2019-03" db="UniProtKB">
        <authorList>
            <consortium name="EnsemblPlants"/>
        </authorList>
    </citation>
    <scope>IDENTIFICATION</scope>
</reference>
<dbReference type="GO" id="GO:0003723">
    <property type="term" value="F:RNA binding"/>
    <property type="evidence" value="ECO:0007669"/>
    <property type="project" value="TreeGrafter"/>
</dbReference>
<dbReference type="EnsemblPlants" id="AET5Gv20751600.45">
    <property type="protein sequence ID" value="AET5Gv20751600.45"/>
    <property type="gene ID" value="AET5Gv20751600"/>
</dbReference>
<protein>
    <recommendedName>
        <fullName evidence="1">Xrn1 N-terminal domain-containing protein</fullName>
    </recommendedName>
</protein>
<reference evidence="2" key="5">
    <citation type="journal article" date="2021" name="G3 (Bethesda)">
        <title>Aegilops tauschii genome assembly Aet v5.0 features greater sequence contiguity and improved annotation.</title>
        <authorList>
            <person name="Wang L."/>
            <person name="Zhu T."/>
            <person name="Rodriguez J.C."/>
            <person name="Deal K.R."/>
            <person name="Dubcovsky J."/>
            <person name="McGuire P.E."/>
            <person name="Lux T."/>
            <person name="Spannagl M."/>
            <person name="Mayer K.F.X."/>
            <person name="Baldrich P."/>
            <person name="Meyers B.C."/>
            <person name="Huo N."/>
            <person name="Gu Y.Q."/>
            <person name="Zhou H."/>
            <person name="Devos K.M."/>
            <person name="Bennetzen J.L."/>
            <person name="Unver T."/>
            <person name="Budak H."/>
            <person name="Gulick P.J."/>
            <person name="Galiba G."/>
            <person name="Kalapos B."/>
            <person name="Nelson D.R."/>
            <person name="Li P."/>
            <person name="You F.M."/>
            <person name="Luo M.C."/>
            <person name="Dvorak J."/>
        </authorList>
    </citation>
    <scope>NUCLEOTIDE SEQUENCE [LARGE SCALE GENOMIC DNA]</scope>
    <source>
        <strain evidence="2">cv. AL8/78</strain>
    </source>
</reference>